<protein>
    <submittedName>
        <fullName evidence="3">Acyl-CoA N-acyltransferase</fullName>
    </submittedName>
</protein>
<comment type="caution">
    <text evidence="3">The sequence shown here is derived from an EMBL/GenBank/DDBJ whole genome shotgun (WGS) entry which is preliminary data.</text>
</comment>
<gene>
    <name evidence="3" type="ORF">HALTITAN_2702</name>
</gene>
<evidence type="ECO:0000259" key="2">
    <source>
        <dbReference type="PROSITE" id="PS51186"/>
    </source>
</evidence>
<dbReference type="InterPro" id="IPR000182">
    <property type="entry name" value="GNAT_dom"/>
</dbReference>
<dbReference type="GO" id="GO:0008080">
    <property type="term" value="F:N-acetyltransferase activity"/>
    <property type="evidence" value="ECO:0007669"/>
    <property type="project" value="InterPro"/>
</dbReference>
<reference evidence="3 4" key="1">
    <citation type="journal article" date="2013" name="Genome Announc.">
        <title>Draft Genome of the Marine Gammaproteobacterium Halomonas titanicae.</title>
        <authorList>
            <person name="Sanchez-Porro C."/>
            <person name="de la Haba R.R."/>
            <person name="Cruz-Hernandez N."/>
            <person name="Gonzalez J.M."/>
            <person name="Reyes-Guirao C."/>
            <person name="Navarro-Sampedro L."/>
            <person name="Carballo M."/>
            <person name="Ventosa A."/>
        </authorList>
    </citation>
    <scope>NUCLEOTIDE SEQUENCE [LARGE SCALE GENOMIC DNA]</scope>
    <source>
        <strain evidence="3 4">BH1</strain>
    </source>
</reference>
<keyword evidence="3" id="KW-0012">Acyltransferase</keyword>
<evidence type="ECO:0000313" key="4">
    <source>
        <dbReference type="Proteomes" id="UP000011651"/>
    </source>
</evidence>
<sequence length="168" mass="19164">MDVRQSQYHRDYADMPLIDIRTALVTDLTDIQSCARLAYSKYISRIGREPAPMHADYASLVGYGYIDVAILDSHFVGYVVFYPEGDHFHLENVAILPEYGGLGIGKRLIDHVECSAEEKGYEAVELYTNEAMIENLAMYPKLGYVRGECRHEAGFNRVYFRKQLKLNG</sequence>
<dbReference type="SUPFAM" id="SSF55729">
    <property type="entry name" value="Acyl-CoA N-acyltransferases (Nat)"/>
    <property type="match status" value="1"/>
</dbReference>
<dbReference type="InterPro" id="IPR050769">
    <property type="entry name" value="NAT_camello-type"/>
</dbReference>
<dbReference type="AlphaFoldDB" id="L9U714"/>
<organism evidence="3 4">
    <name type="scientific">Vreelandella titanicae BH1</name>
    <dbReference type="NCBI Taxonomy" id="1204738"/>
    <lineage>
        <taxon>Bacteria</taxon>
        <taxon>Pseudomonadati</taxon>
        <taxon>Pseudomonadota</taxon>
        <taxon>Gammaproteobacteria</taxon>
        <taxon>Oceanospirillales</taxon>
        <taxon>Halomonadaceae</taxon>
        <taxon>Vreelandella</taxon>
    </lineage>
</organism>
<evidence type="ECO:0000256" key="1">
    <source>
        <dbReference type="ARBA" id="ARBA00022679"/>
    </source>
</evidence>
<dbReference type="PANTHER" id="PTHR13947:SF37">
    <property type="entry name" value="LD18367P"/>
    <property type="match status" value="1"/>
</dbReference>
<dbReference type="CDD" id="cd04301">
    <property type="entry name" value="NAT_SF"/>
    <property type="match status" value="1"/>
</dbReference>
<dbReference type="PANTHER" id="PTHR13947">
    <property type="entry name" value="GNAT FAMILY N-ACETYLTRANSFERASE"/>
    <property type="match status" value="1"/>
</dbReference>
<feature type="domain" description="N-acetyltransferase" evidence="2">
    <location>
        <begin position="18"/>
        <end position="165"/>
    </location>
</feature>
<dbReference type="EMBL" id="AOPO01000015">
    <property type="protein sequence ID" value="ELY20572.1"/>
    <property type="molecule type" value="Genomic_DNA"/>
</dbReference>
<dbReference type="InterPro" id="IPR016181">
    <property type="entry name" value="Acyl_CoA_acyltransferase"/>
</dbReference>
<keyword evidence="1 3" id="KW-0808">Transferase</keyword>
<dbReference type="PATRIC" id="fig|1204738.3.peg.4082"/>
<proteinExistence type="predicted"/>
<dbReference type="Proteomes" id="UP000011651">
    <property type="component" value="Unassembled WGS sequence"/>
</dbReference>
<name>L9U714_9GAMM</name>
<dbReference type="Pfam" id="PF00583">
    <property type="entry name" value="Acetyltransf_1"/>
    <property type="match status" value="1"/>
</dbReference>
<accession>L9U714</accession>
<evidence type="ECO:0000313" key="3">
    <source>
        <dbReference type="EMBL" id="ELY20572.1"/>
    </source>
</evidence>
<dbReference type="PROSITE" id="PS51186">
    <property type="entry name" value="GNAT"/>
    <property type="match status" value="1"/>
</dbReference>
<dbReference type="Gene3D" id="3.40.630.30">
    <property type="match status" value="1"/>
</dbReference>